<evidence type="ECO:0000256" key="1">
    <source>
        <dbReference type="SAM" id="Phobius"/>
    </source>
</evidence>
<dbReference type="EMBL" id="CP074694">
    <property type="protein sequence ID" value="QVL30011.1"/>
    <property type="molecule type" value="Genomic_DNA"/>
</dbReference>
<sequence>MKPQNELPEDPLNAAMNALRETPIPVGPDEILIAATVAALNPRQNVLLPEELVSKQKRRKQIMRILKFGGFSVSTIAAVLVIFVMTSGRSAADDLKKSIRKLDQAKSIRMIVELDDGTKNKMTSRSYMSEGKMRSEVEPAGLVVVINNKGDGKGIVLFKGMKTYRLLDPEKDEMIKSVTKSVKGTLEQFKIPSDDKVQGLPDEYLDGRKTKVYEMKGVDVPGMKITADLKIWIDPKTDMPIRSRVISKMGDKQYTATATYLGFDEELDPKLFDTTIPTDYKPMPELKKD</sequence>
<dbReference type="Gene3D" id="2.50.20.10">
    <property type="entry name" value="Lipoprotein localisation LolA/LolB/LppX"/>
    <property type="match status" value="1"/>
</dbReference>
<keyword evidence="1" id="KW-0812">Transmembrane</keyword>
<keyword evidence="3" id="KW-1185">Reference proteome</keyword>
<keyword evidence="1" id="KW-1133">Transmembrane helix</keyword>
<evidence type="ECO:0000313" key="3">
    <source>
        <dbReference type="Proteomes" id="UP000676194"/>
    </source>
</evidence>
<dbReference type="RefSeq" id="WP_213493894.1">
    <property type="nucleotide sequence ID" value="NZ_CP074694.1"/>
</dbReference>
<keyword evidence="1" id="KW-0472">Membrane</keyword>
<organism evidence="2 3">
    <name type="scientific">Telmatocola sphagniphila</name>
    <dbReference type="NCBI Taxonomy" id="1123043"/>
    <lineage>
        <taxon>Bacteria</taxon>
        <taxon>Pseudomonadati</taxon>
        <taxon>Planctomycetota</taxon>
        <taxon>Planctomycetia</taxon>
        <taxon>Gemmatales</taxon>
        <taxon>Gemmataceae</taxon>
    </lineage>
</organism>
<gene>
    <name evidence="2" type="ORF">KIH39_14170</name>
</gene>
<dbReference type="Proteomes" id="UP000676194">
    <property type="component" value="Chromosome"/>
</dbReference>
<proteinExistence type="predicted"/>
<protein>
    <submittedName>
        <fullName evidence="2">Uncharacterized protein</fullName>
    </submittedName>
</protein>
<evidence type="ECO:0000313" key="2">
    <source>
        <dbReference type="EMBL" id="QVL30011.1"/>
    </source>
</evidence>
<accession>A0A8E6EWD3</accession>
<reference evidence="2" key="1">
    <citation type="submission" date="2021-05" db="EMBL/GenBank/DDBJ databases">
        <title>Complete genome sequence of the cellulolytic planctomycete Telmatocola sphagniphila SP2T and characterization of the first cellulase from planctomycetes.</title>
        <authorList>
            <person name="Rakitin A.L."/>
            <person name="Beletsky A.V."/>
            <person name="Naumoff D.G."/>
            <person name="Kulichevskaya I.S."/>
            <person name="Mardanov A.V."/>
            <person name="Ravin N.V."/>
            <person name="Dedysh S.N."/>
        </authorList>
    </citation>
    <scope>NUCLEOTIDE SEQUENCE</scope>
    <source>
        <strain evidence="2">SP2T</strain>
    </source>
</reference>
<feature type="transmembrane region" description="Helical" evidence="1">
    <location>
        <begin position="65"/>
        <end position="85"/>
    </location>
</feature>
<dbReference type="KEGG" id="tsph:KIH39_14170"/>
<dbReference type="AlphaFoldDB" id="A0A8E6EWD3"/>
<name>A0A8E6EWD3_9BACT</name>